<name>A0ABT4RIC4_9ACTN</name>
<dbReference type="InterPro" id="IPR000209">
    <property type="entry name" value="Peptidase_S8/S53_dom"/>
</dbReference>
<evidence type="ECO:0000313" key="9">
    <source>
        <dbReference type="Proteomes" id="UP001147700"/>
    </source>
</evidence>
<evidence type="ECO:0000256" key="6">
    <source>
        <dbReference type="SAM" id="MobiDB-lite"/>
    </source>
</evidence>
<feature type="active site" description="Charge relay system" evidence="5">
    <location>
        <position position="326"/>
    </location>
</feature>
<organism evidence="8 9">
    <name type="scientific">Solirubrobacter deserti</name>
    <dbReference type="NCBI Taxonomy" id="2282478"/>
    <lineage>
        <taxon>Bacteria</taxon>
        <taxon>Bacillati</taxon>
        <taxon>Actinomycetota</taxon>
        <taxon>Thermoleophilia</taxon>
        <taxon>Solirubrobacterales</taxon>
        <taxon>Solirubrobacteraceae</taxon>
        <taxon>Solirubrobacter</taxon>
    </lineage>
</organism>
<dbReference type="PRINTS" id="PR00723">
    <property type="entry name" value="SUBTILISIN"/>
</dbReference>
<dbReference type="InterPro" id="IPR036852">
    <property type="entry name" value="Peptidase_S8/S53_dom_sf"/>
</dbReference>
<keyword evidence="2 5" id="KW-0645">Protease</keyword>
<dbReference type="SUPFAM" id="SSF52743">
    <property type="entry name" value="Subtilisin-like"/>
    <property type="match status" value="1"/>
</dbReference>
<evidence type="ECO:0000259" key="7">
    <source>
        <dbReference type="Pfam" id="PF00082"/>
    </source>
</evidence>
<feature type="domain" description="Peptidase S8/S53" evidence="7">
    <location>
        <begin position="126"/>
        <end position="379"/>
    </location>
</feature>
<dbReference type="PROSITE" id="PS51892">
    <property type="entry name" value="SUBTILASE"/>
    <property type="match status" value="1"/>
</dbReference>
<dbReference type="InterPro" id="IPR015500">
    <property type="entry name" value="Peptidase_S8_subtilisin-rel"/>
</dbReference>
<keyword evidence="3 5" id="KW-0378">Hydrolase</keyword>
<proteinExistence type="inferred from homology"/>
<dbReference type="Proteomes" id="UP001147700">
    <property type="component" value="Unassembled WGS sequence"/>
</dbReference>
<sequence>MSAPAAHAALPELPNQLPGDVTASSVRSDPDTWLVGATPGAASAKIAERFGARHSGLGNYVVERSQAKALAAALEKAGLLLYAQANTILDTKQSVPDDPLSTPPNAWRAKVAPPSFVPPVVAPTSPLVALVDAAADPSHPDLAGNPNFSALPGVPITSSHGTATAAVASAPQNNVGILGVWPGARAVNVPLPVAAGTEGGITCASSGEAIGKAIQAGAAVINMSYGSPSRCAAEWVQLYFGIAKGIIPVAAAGNEFQEGNPLEFPASLPHVVTVAATTPDDRSAIFSNANTAVDLSAPGVGILTAVPPSLDGDGVQDGYQAMDGTSFSAPMVSAAMAWVRAARPDLSPDRVVEAVKRSATDVVAPDGVNRPGWDPLTGFGVLNVGGALTKPAEQLPIQDPVEPNDNLVWVDGTAFGKPATPIWSGGKGVELSALLDKTEDPVDVYRIVIPARESARITVLPRFGDPALEVFTTDAISVNDVDGRVARSRNSGTKKAERVTVRNRGSKKRSYFIAIKPQGSSRYQERQYSLRVR</sequence>
<dbReference type="InterPro" id="IPR023828">
    <property type="entry name" value="Peptidase_S8_Ser-AS"/>
</dbReference>
<dbReference type="InterPro" id="IPR050131">
    <property type="entry name" value="Peptidase_S8_subtilisin-like"/>
</dbReference>
<dbReference type="PROSITE" id="PS00138">
    <property type="entry name" value="SUBTILASE_SER"/>
    <property type="match status" value="1"/>
</dbReference>
<dbReference type="Gene3D" id="2.60.120.380">
    <property type="match status" value="1"/>
</dbReference>
<reference evidence="8" key="1">
    <citation type="submission" date="2022-10" db="EMBL/GenBank/DDBJ databases">
        <title>The WGS of Solirubrobacter sp. CPCC 204708.</title>
        <authorList>
            <person name="Jiang Z."/>
        </authorList>
    </citation>
    <scope>NUCLEOTIDE SEQUENCE</scope>
    <source>
        <strain evidence="8">CPCC 204708</strain>
    </source>
</reference>
<evidence type="ECO:0000256" key="3">
    <source>
        <dbReference type="ARBA" id="ARBA00022801"/>
    </source>
</evidence>
<feature type="compositionally biased region" description="Low complexity" evidence="6">
    <location>
        <begin position="1"/>
        <end position="14"/>
    </location>
</feature>
<evidence type="ECO:0000256" key="5">
    <source>
        <dbReference type="PROSITE-ProRule" id="PRU01240"/>
    </source>
</evidence>
<dbReference type="Pfam" id="PF00082">
    <property type="entry name" value="Peptidase_S8"/>
    <property type="match status" value="1"/>
</dbReference>
<evidence type="ECO:0000256" key="1">
    <source>
        <dbReference type="ARBA" id="ARBA00011073"/>
    </source>
</evidence>
<evidence type="ECO:0000313" key="8">
    <source>
        <dbReference type="EMBL" id="MDA0138301.1"/>
    </source>
</evidence>
<dbReference type="EMBL" id="JAPCID010000015">
    <property type="protein sequence ID" value="MDA0138301.1"/>
    <property type="molecule type" value="Genomic_DNA"/>
</dbReference>
<evidence type="ECO:0000256" key="4">
    <source>
        <dbReference type="ARBA" id="ARBA00022825"/>
    </source>
</evidence>
<keyword evidence="4 5" id="KW-0720">Serine protease</keyword>
<dbReference type="RefSeq" id="WP_270006369.1">
    <property type="nucleotide sequence ID" value="NZ_JAPCID010000015.1"/>
</dbReference>
<feature type="region of interest" description="Disordered" evidence="6">
    <location>
        <begin position="1"/>
        <end position="27"/>
    </location>
</feature>
<dbReference type="PANTHER" id="PTHR43806">
    <property type="entry name" value="PEPTIDASE S8"/>
    <property type="match status" value="1"/>
</dbReference>
<protein>
    <submittedName>
        <fullName evidence="8">S8 family serine peptidase</fullName>
    </submittedName>
</protein>
<accession>A0ABT4RIC4</accession>
<gene>
    <name evidence="8" type="ORF">OJ962_12415</name>
</gene>
<keyword evidence="9" id="KW-1185">Reference proteome</keyword>
<comment type="similarity">
    <text evidence="1 5">Belongs to the peptidase S8 family.</text>
</comment>
<feature type="active site" description="Charge relay system" evidence="5">
    <location>
        <position position="132"/>
    </location>
</feature>
<evidence type="ECO:0000256" key="2">
    <source>
        <dbReference type="ARBA" id="ARBA00022670"/>
    </source>
</evidence>
<feature type="active site" description="Charge relay system" evidence="5">
    <location>
        <position position="160"/>
    </location>
</feature>
<dbReference type="PANTHER" id="PTHR43806:SF11">
    <property type="entry name" value="CEREVISIN-RELATED"/>
    <property type="match status" value="1"/>
</dbReference>
<comment type="caution">
    <text evidence="8">The sequence shown here is derived from an EMBL/GenBank/DDBJ whole genome shotgun (WGS) entry which is preliminary data.</text>
</comment>
<dbReference type="Gene3D" id="3.40.50.200">
    <property type="entry name" value="Peptidase S8/S53 domain"/>
    <property type="match status" value="1"/>
</dbReference>